<evidence type="ECO:0000256" key="5">
    <source>
        <dbReference type="RuleBase" id="RU003682"/>
    </source>
</evidence>
<dbReference type="Gramene" id="RZC61480">
    <property type="protein sequence ID" value="RZC61480"/>
    <property type="gene ID" value="C5167_023242"/>
</dbReference>
<dbReference type="STRING" id="3469.A0A4Y7JN58"/>
<proteinExistence type="inferred from homology"/>
<organism evidence="7 8">
    <name type="scientific">Papaver somniferum</name>
    <name type="common">Opium poppy</name>
    <dbReference type="NCBI Taxonomy" id="3469"/>
    <lineage>
        <taxon>Eukaryota</taxon>
        <taxon>Viridiplantae</taxon>
        <taxon>Streptophyta</taxon>
        <taxon>Embryophyta</taxon>
        <taxon>Tracheophyta</taxon>
        <taxon>Spermatophyta</taxon>
        <taxon>Magnoliopsida</taxon>
        <taxon>Ranunculales</taxon>
        <taxon>Papaveraceae</taxon>
        <taxon>Papaveroideae</taxon>
        <taxon>Papaver</taxon>
    </lineage>
</organism>
<reference evidence="7 8" key="1">
    <citation type="journal article" date="2018" name="Science">
        <title>The opium poppy genome and morphinan production.</title>
        <authorList>
            <person name="Guo L."/>
            <person name="Winzer T."/>
            <person name="Yang X."/>
            <person name="Li Y."/>
            <person name="Ning Z."/>
            <person name="He Z."/>
            <person name="Teodor R."/>
            <person name="Lu Y."/>
            <person name="Bowser T.A."/>
            <person name="Graham I.A."/>
            <person name="Ye K."/>
        </authorList>
    </citation>
    <scope>NUCLEOTIDE SEQUENCE [LARGE SCALE GENOMIC DNA]</scope>
    <source>
        <strain evidence="8">cv. HN1</strain>
        <tissue evidence="7">Leaves</tissue>
    </source>
</reference>
<dbReference type="SUPFAM" id="SSF51197">
    <property type="entry name" value="Clavaminate synthase-like"/>
    <property type="match status" value="1"/>
</dbReference>
<dbReference type="PANTHER" id="PTHR10209">
    <property type="entry name" value="OXIDOREDUCTASE, 2OG-FE II OXYGENASE FAMILY PROTEIN"/>
    <property type="match status" value="1"/>
</dbReference>
<dbReference type="EMBL" id="CM010719">
    <property type="protein sequence ID" value="RZC61480.1"/>
    <property type="molecule type" value="Genomic_DNA"/>
</dbReference>
<protein>
    <recommendedName>
        <fullName evidence="6">Fe2OG dioxygenase domain-containing protein</fullName>
    </recommendedName>
</protein>
<keyword evidence="2 5" id="KW-0479">Metal-binding</keyword>
<name>A0A4Y7JN58_PAPSO</name>
<comment type="similarity">
    <text evidence="1 5">Belongs to the iron/ascorbate-dependent oxidoreductase family.</text>
</comment>
<dbReference type="OMA" id="RIEVTEW"/>
<evidence type="ECO:0000256" key="2">
    <source>
        <dbReference type="ARBA" id="ARBA00022723"/>
    </source>
</evidence>
<dbReference type="InterPro" id="IPR027443">
    <property type="entry name" value="IPNS-like_sf"/>
</dbReference>
<gene>
    <name evidence="7" type="ORF">C5167_023242</name>
</gene>
<sequence length="229" mass="26298">MTFASNFYLFQSKAASWRDTLQMGTDRTDSDKVPEFLRSELFELDQHIKQLGETLMEILCEGLGVEINRLKNMACSERRHLAGHYYPYFPEPNRTVGTKFHTDPSVFTILLQDHIGGLQVKHGEDWVDVKPLDGALVINIGDILQIMSNDKYLSVEHRVVANSFRKPRISIAIFFNPGNMEIKYGPLPELITPPLKLAIYKQFTMEDFMMKFRSKGLDGKSSLVDYFLL</sequence>
<dbReference type="Proteomes" id="UP000316621">
    <property type="component" value="Chromosome 5"/>
</dbReference>
<dbReference type="InterPro" id="IPR005123">
    <property type="entry name" value="Oxoglu/Fe-dep_dioxygenase_dom"/>
</dbReference>
<evidence type="ECO:0000256" key="3">
    <source>
        <dbReference type="ARBA" id="ARBA00023002"/>
    </source>
</evidence>
<evidence type="ECO:0000259" key="6">
    <source>
        <dbReference type="PROSITE" id="PS51471"/>
    </source>
</evidence>
<dbReference type="PROSITE" id="PS51471">
    <property type="entry name" value="FE2OG_OXY"/>
    <property type="match status" value="1"/>
</dbReference>
<accession>A0A4Y7JN58</accession>
<dbReference type="AlphaFoldDB" id="A0A4Y7JN58"/>
<keyword evidence="4 5" id="KW-0408">Iron</keyword>
<evidence type="ECO:0000313" key="8">
    <source>
        <dbReference type="Proteomes" id="UP000316621"/>
    </source>
</evidence>
<evidence type="ECO:0000256" key="4">
    <source>
        <dbReference type="ARBA" id="ARBA00023004"/>
    </source>
</evidence>
<evidence type="ECO:0000256" key="1">
    <source>
        <dbReference type="ARBA" id="ARBA00008056"/>
    </source>
</evidence>
<keyword evidence="8" id="KW-1185">Reference proteome</keyword>
<dbReference type="Pfam" id="PF03171">
    <property type="entry name" value="2OG-FeII_Oxy"/>
    <property type="match status" value="1"/>
</dbReference>
<dbReference type="Gene3D" id="2.60.120.330">
    <property type="entry name" value="B-lactam Antibiotic, Isopenicillin N Synthase, Chain"/>
    <property type="match status" value="1"/>
</dbReference>
<keyword evidence="3 5" id="KW-0560">Oxidoreductase</keyword>
<dbReference type="InterPro" id="IPR044861">
    <property type="entry name" value="IPNS-like_FE2OG_OXY"/>
</dbReference>
<dbReference type="PANTHER" id="PTHR10209:SF751">
    <property type="entry name" value="OS06G0255100 PROTEIN"/>
    <property type="match status" value="1"/>
</dbReference>
<feature type="domain" description="Fe2OG dioxygenase" evidence="6">
    <location>
        <begin position="75"/>
        <end position="177"/>
    </location>
</feature>
<evidence type="ECO:0000313" key="7">
    <source>
        <dbReference type="EMBL" id="RZC61480.1"/>
    </source>
</evidence>
<dbReference type="GO" id="GO:0046872">
    <property type="term" value="F:metal ion binding"/>
    <property type="evidence" value="ECO:0007669"/>
    <property type="project" value="UniProtKB-KW"/>
</dbReference>
<dbReference type="GO" id="GO:0051213">
    <property type="term" value="F:dioxygenase activity"/>
    <property type="evidence" value="ECO:0007669"/>
    <property type="project" value="UniProtKB-ARBA"/>
</dbReference>